<comment type="catalytic activity">
    <reaction evidence="12">
        <text>ssDNA + n NTP = ssDNA/pppN(pN)n-1 hybrid + (n-1) diphosphate.</text>
        <dbReference type="EC" id="2.7.7.101"/>
    </reaction>
</comment>
<evidence type="ECO:0000313" key="17">
    <source>
        <dbReference type="Proteomes" id="UP000776700"/>
    </source>
</evidence>
<dbReference type="GO" id="GO:0000428">
    <property type="term" value="C:DNA-directed RNA polymerase complex"/>
    <property type="evidence" value="ECO:0007669"/>
    <property type="project" value="UniProtKB-KW"/>
</dbReference>
<keyword evidence="11 12" id="KW-0804">Transcription</keyword>
<dbReference type="GO" id="GO:0008270">
    <property type="term" value="F:zinc ion binding"/>
    <property type="evidence" value="ECO:0007669"/>
    <property type="project" value="UniProtKB-UniRule"/>
</dbReference>
<dbReference type="Proteomes" id="UP000776700">
    <property type="component" value="Unassembled WGS sequence"/>
</dbReference>
<dbReference type="InterPro" id="IPR006171">
    <property type="entry name" value="TOPRIM_dom"/>
</dbReference>
<evidence type="ECO:0000256" key="8">
    <source>
        <dbReference type="ARBA" id="ARBA00022833"/>
    </source>
</evidence>
<dbReference type="CDD" id="cd03364">
    <property type="entry name" value="TOPRIM_DnaG_primases"/>
    <property type="match status" value="1"/>
</dbReference>
<dbReference type="Gene3D" id="3.90.980.10">
    <property type="entry name" value="DNA primase, catalytic core, N-terminal domain"/>
    <property type="match status" value="1"/>
</dbReference>
<evidence type="ECO:0000256" key="5">
    <source>
        <dbReference type="ARBA" id="ARBA00022705"/>
    </source>
</evidence>
<comment type="subunit">
    <text evidence="12">Monomer. Interacts with DnaB.</text>
</comment>
<dbReference type="PROSITE" id="PS50880">
    <property type="entry name" value="TOPRIM"/>
    <property type="match status" value="1"/>
</dbReference>
<dbReference type="SMART" id="SM00400">
    <property type="entry name" value="ZnF_CHCC"/>
    <property type="match status" value="1"/>
</dbReference>
<keyword evidence="2 12" id="KW-0639">Primosome</keyword>
<accession>A0A921SZ12</accession>
<dbReference type="SUPFAM" id="SSF57783">
    <property type="entry name" value="Zinc beta-ribbon"/>
    <property type="match status" value="1"/>
</dbReference>
<dbReference type="Pfam" id="PF08275">
    <property type="entry name" value="DNAG_N"/>
    <property type="match status" value="1"/>
</dbReference>
<comment type="cofactor">
    <cofactor evidence="12 13 14">
        <name>Zn(2+)</name>
        <dbReference type="ChEBI" id="CHEBI:29105"/>
    </cofactor>
    <text evidence="12 13 14">Binds 1 zinc ion per monomer.</text>
</comment>
<organism evidence="16 17">
    <name type="scientific">Romboutsia timonensis</name>
    <dbReference type="NCBI Taxonomy" id="1776391"/>
    <lineage>
        <taxon>Bacteria</taxon>
        <taxon>Bacillati</taxon>
        <taxon>Bacillota</taxon>
        <taxon>Clostridia</taxon>
        <taxon>Peptostreptococcales</taxon>
        <taxon>Peptostreptococcaceae</taxon>
        <taxon>Romboutsia</taxon>
    </lineage>
</organism>
<dbReference type="Pfam" id="PF01807">
    <property type="entry name" value="Zn_ribbon_DnaG"/>
    <property type="match status" value="1"/>
</dbReference>
<evidence type="ECO:0000256" key="2">
    <source>
        <dbReference type="ARBA" id="ARBA00022515"/>
    </source>
</evidence>
<dbReference type="EMBL" id="DYUB01000116">
    <property type="protein sequence ID" value="HJG96159.1"/>
    <property type="molecule type" value="Genomic_DNA"/>
</dbReference>
<comment type="similarity">
    <text evidence="12 13">Belongs to the DnaG primase family.</text>
</comment>
<dbReference type="GO" id="GO:0003677">
    <property type="term" value="F:DNA binding"/>
    <property type="evidence" value="ECO:0007669"/>
    <property type="project" value="UniProtKB-KW"/>
</dbReference>
<sequence length="604" mass="70334">MNDIKDIIEEIKSRCDIANIISSYINIKPSGTNYKGLCPFHGEKTPSFYINTSKQIYKCFGCGEGGDVINFVMRIENLDFMDAVKLLADRCGIEINTQVDESTKERIEKSKKFQDIHVEAARFYFSNLIKTKNPGYEYLRKRGLDDKIIKKFGLGYSLDSWNSLMNYLISIGYKNEDLIECGLFGYKSETKKIYDKFRNRVMFPIFDYRGNVIGFGGRVLDDSLPKYLNSPDTLIFNKRQNLYGLNFARKEIKDRSIILVEGYMDLISLYQYGIKNVVATLGTALTDGQGSLIKRYADTAIISYDSDEAGIKATLRAIEILNKLDINVKVLNLKECKDPDEFIRKYGVLEFEKEIKNSTHYIKYKIDNLKRNFNIQNDEERVKFTKESSKIIKEIKSPVEADYYIKYLSEQSNISIESIKKEVYGKYYSANQNKNNKNNKYIYKKEEKIIEKPKAIEKGNLLVEENLIKIMLDSKKYREIILLKINEEDFLEKDSKEIVNWLIKNKDLDKITIDKIKSLNISEEYIKGLESISLDNLDLNNIKNIDDIIKNIRKNSLNEKINILLKEQIDIEKNKDVKDTKEVDSKIMEIALKIVELRRQLQRL</sequence>
<evidence type="ECO:0000256" key="9">
    <source>
        <dbReference type="ARBA" id="ARBA00022842"/>
    </source>
</evidence>
<evidence type="ECO:0000313" key="16">
    <source>
        <dbReference type="EMBL" id="HJG96159.1"/>
    </source>
</evidence>
<dbReference type="SMART" id="SM00493">
    <property type="entry name" value="TOPRIM"/>
    <property type="match status" value="1"/>
</dbReference>
<reference evidence="16" key="2">
    <citation type="submission" date="2021-09" db="EMBL/GenBank/DDBJ databases">
        <authorList>
            <person name="Gilroy R."/>
        </authorList>
    </citation>
    <scope>NUCLEOTIDE SEQUENCE</scope>
    <source>
        <strain evidence="16">1277</strain>
    </source>
</reference>
<reference evidence="16" key="1">
    <citation type="journal article" date="2021" name="PeerJ">
        <title>Extensive microbial diversity within the chicken gut microbiome revealed by metagenomics and culture.</title>
        <authorList>
            <person name="Gilroy R."/>
            <person name="Ravi A."/>
            <person name="Getino M."/>
            <person name="Pursley I."/>
            <person name="Horton D.L."/>
            <person name="Alikhan N.F."/>
            <person name="Baker D."/>
            <person name="Gharbi K."/>
            <person name="Hall N."/>
            <person name="Watson M."/>
            <person name="Adriaenssens E.M."/>
            <person name="Foster-Nyarko E."/>
            <person name="Jarju S."/>
            <person name="Secka A."/>
            <person name="Antonio M."/>
            <person name="Oren A."/>
            <person name="Chaudhuri R.R."/>
            <person name="La Ragione R."/>
            <person name="Hildebrand F."/>
            <person name="Pallen M.J."/>
        </authorList>
    </citation>
    <scope>NUCLEOTIDE SEQUENCE</scope>
    <source>
        <strain evidence="16">1277</strain>
    </source>
</reference>
<feature type="zinc finger region" description="CHC2-type" evidence="12 14">
    <location>
        <begin position="38"/>
        <end position="62"/>
    </location>
</feature>
<dbReference type="InterPro" id="IPR030846">
    <property type="entry name" value="DnaG_bac"/>
</dbReference>
<dbReference type="InterPro" id="IPR036977">
    <property type="entry name" value="DNA_primase_Znf_CHC2"/>
</dbReference>
<dbReference type="AlphaFoldDB" id="A0A921SZ12"/>
<dbReference type="NCBIfam" id="TIGR01391">
    <property type="entry name" value="dnaG"/>
    <property type="match status" value="1"/>
</dbReference>
<dbReference type="GO" id="GO:0006269">
    <property type="term" value="P:DNA replication, synthesis of primer"/>
    <property type="evidence" value="ECO:0007669"/>
    <property type="project" value="UniProtKB-UniRule"/>
</dbReference>
<evidence type="ECO:0000256" key="13">
    <source>
        <dbReference type="PIRNR" id="PIRNR002811"/>
    </source>
</evidence>
<evidence type="ECO:0000256" key="1">
    <source>
        <dbReference type="ARBA" id="ARBA00022478"/>
    </source>
</evidence>
<dbReference type="Pfam" id="PF13155">
    <property type="entry name" value="Toprim_2"/>
    <property type="match status" value="1"/>
</dbReference>
<dbReference type="InterPro" id="IPR037068">
    <property type="entry name" value="DNA_primase_core_N_sf"/>
</dbReference>
<feature type="domain" description="Toprim" evidence="15">
    <location>
        <begin position="255"/>
        <end position="336"/>
    </location>
</feature>
<dbReference type="HAMAP" id="MF_00974">
    <property type="entry name" value="DNA_primase_DnaG"/>
    <property type="match status" value="1"/>
</dbReference>
<dbReference type="FunFam" id="3.40.1360.10:FF:000002">
    <property type="entry name" value="DNA primase"/>
    <property type="match status" value="1"/>
</dbReference>
<evidence type="ECO:0000256" key="14">
    <source>
        <dbReference type="PIRSR" id="PIRSR002811-1"/>
    </source>
</evidence>
<comment type="domain">
    <text evidence="12">Contains an N-terminal zinc-binding domain, a central core domain that contains the primase activity, and a C-terminal DnaB-binding domain.</text>
</comment>
<evidence type="ECO:0000259" key="15">
    <source>
        <dbReference type="PROSITE" id="PS50880"/>
    </source>
</evidence>
<dbReference type="PANTHER" id="PTHR30313">
    <property type="entry name" value="DNA PRIMASE"/>
    <property type="match status" value="1"/>
</dbReference>
<keyword evidence="1 12" id="KW-0240">DNA-directed RNA polymerase</keyword>
<keyword evidence="8 12" id="KW-0862">Zinc</keyword>
<evidence type="ECO:0000256" key="4">
    <source>
        <dbReference type="ARBA" id="ARBA00022695"/>
    </source>
</evidence>
<keyword evidence="4 12" id="KW-0548">Nucleotidyltransferase</keyword>
<protein>
    <recommendedName>
        <fullName evidence="12 13">DNA primase</fullName>
        <ecNumber evidence="12">2.7.7.101</ecNumber>
    </recommendedName>
</protein>
<keyword evidence="9" id="KW-0460">Magnesium</keyword>
<gene>
    <name evidence="12 16" type="primary">dnaG</name>
    <name evidence="16" type="ORF">K8V90_03540</name>
</gene>
<dbReference type="GO" id="GO:1990077">
    <property type="term" value="C:primosome complex"/>
    <property type="evidence" value="ECO:0007669"/>
    <property type="project" value="UniProtKB-KW"/>
</dbReference>
<comment type="function">
    <text evidence="12 13">RNA polymerase that catalyzes the synthesis of short RNA molecules used as primers for DNA polymerase during DNA replication.</text>
</comment>
<evidence type="ECO:0000256" key="11">
    <source>
        <dbReference type="ARBA" id="ARBA00023163"/>
    </source>
</evidence>
<dbReference type="GO" id="GO:0005737">
    <property type="term" value="C:cytoplasm"/>
    <property type="evidence" value="ECO:0007669"/>
    <property type="project" value="TreeGrafter"/>
</dbReference>
<keyword evidence="10 12" id="KW-0238">DNA-binding</keyword>
<dbReference type="InterPro" id="IPR034151">
    <property type="entry name" value="TOPRIM_DnaG_bac"/>
</dbReference>
<keyword evidence="7 12" id="KW-0863">Zinc-finger</keyword>
<dbReference type="PIRSF" id="PIRSF002811">
    <property type="entry name" value="DnaG"/>
    <property type="match status" value="1"/>
</dbReference>
<evidence type="ECO:0000256" key="10">
    <source>
        <dbReference type="ARBA" id="ARBA00023125"/>
    </source>
</evidence>
<dbReference type="InterPro" id="IPR050219">
    <property type="entry name" value="DnaG_primase"/>
</dbReference>
<keyword evidence="3 12" id="KW-0808">Transferase</keyword>
<dbReference type="GO" id="GO:0003899">
    <property type="term" value="F:DNA-directed RNA polymerase activity"/>
    <property type="evidence" value="ECO:0007669"/>
    <property type="project" value="UniProtKB-UniRule"/>
</dbReference>
<name>A0A921SZ12_9FIRM</name>
<dbReference type="EC" id="2.7.7.101" evidence="12"/>
<keyword evidence="5 12" id="KW-0235">DNA replication</keyword>
<dbReference type="FunFam" id="3.90.980.10:FF:000001">
    <property type="entry name" value="DNA primase"/>
    <property type="match status" value="1"/>
</dbReference>
<dbReference type="InterPro" id="IPR006295">
    <property type="entry name" value="DNA_primase_DnaG"/>
</dbReference>
<dbReference type="FunFam" id="3.90.580.10:FF:000001">
    <property type="entry name" value="DNA primase"/>
    <property type="match status" value="1"/>
</dbReference>
<evidence type="ECO:0000256" key="7">
    <source>
        <dbReference type="ARBA" id="ARBA00022771"/>
    </source>
</evidence>
<dbReference type="InterPro" id="IPR019475">
    <property type="entry name" value="DNA_primase_DnaB-bd"/>
</dbReference>
<proteinExistence type="inferred from homology"/>
<keyword evidence="6 12" id="KW-0479">Metal-binding</keyword>
<dbReference type="InterPro" id="IPR002694">
    <property type="entry name" value="Znf_CHC2"/>
</dbReference>
<dbReference type="InterPro" id="IPR013264">
    <property type="entry name" value="DNAG_N"/>
</dbReference>
<evidence type="ECO:0000256" key="6">
    <source>
        <dbReference type="ARBA" id="ARBA00022723"/>
    </source>
</evidence>
<dbReference type="SUPFAM" id="SSF56731">
    <property type="entry name" value="DNA primase core"/>
    <property type="match status" value="1"/>
</dbReference>
<dbReference type="Pfam" id="PF10410">
    <property type="entry name" value="DnaB_bind"/>
    <property type="match status" value="1"/>
</dbReference>
<dbReference type="Gene3D" id="3.90.580.10">
    <property type="entry name" value="Zinc finger, CHC2-type domain"/>
    <property type="match status" value="1"/>
</dbReference>
<dbReference type="PANTHER" id="PTHR30313:SF2">
    <property type="entry name" value="DNA PRIMASE"/>
    <property type="match status" value="1"/>
</dbReference>
<evidence type="ECO:0000256" key="12">
    <source>
        <dbReference type="HAMAP-Rule" id="MF_00974"/>
    </source>
</evidence>
<comment type="caution">
    <text evidence="16">The sequence shown here is derived from an EMBL/GenBank/DDBJ whole genome shotgun (WGS) entry which is preliminary data.</text>
</comment>
<evidence type="ECO:0000256" key="3">
    <source>
        <dbReference type="ARBA" id="ARBA00022679"/>
    </source>
</evidence>
<dbReference type="Gene3D" id="3.40.1360.10">
    <property type="match status" value="1"/>
</dbReference>